<reference evidence="1" key="1">
    <citation type="submission" date="2019-08" db="EMBL/GenBank/DDBJ databases">
        <authorList>
            <person name="Kucharzyk K."/>
            <person name="Murdoch R.W."/>
            <person name="Higgins S."/>
            <person name="Loffler F."/>
        </authorList>
    </citation>
    <scope>NUCLEOTIDE SEQUENCE</scope>
</reference>
<evidence type="ECO:0000313" key="1">
    <source>
        <dbReference type="EMBL" id="MPN57044.1"/>
    </source>
</evidence>
<gene>
    <name evidence="1" type="primary">orr_18</name>
    <name evidence="1" type="ORF">SDC9_204738</name>
</gene>
<dbReference type="GO" id="GO:0050157">
    <property type="term" value="F:ornithine racemase activity"/>
    <property type="evidence" value="ECO:0007669"/>
    <property type="project" value="UniProtKB-EC"/>
</dbReference>
<comment type="caution">
    <text evidence="1">The sequence shown here is derived from an EMBL/GenBank/DDBJ whole genome shotgun (WGS) entry which is preliminary data.</text>
</comment>
<proteinExistence type="predicted"/>
<accession>A0A645J984</accession>
<sequence length="57" mass="6310">MPIDDKLEILGASSDHLIVDVSDSNTSYKVGDIITFRMGYGALLKGFTSEYIEKELL</sequence>
<dbReference type="AlphaFoldDB" id="A0A645J984"/>
<protein>
    <submittedName>
        <fullName evidence="1">Ornithine racemase</fullName>
        <ecNumber evidence="1">5.1.1.12</ecNumber>
    </submittedName>
</protein>
<organism evidence="1">
    <name type="scientific">bioreactor metagenome</name>
    <dbReference type="NCBI Taxonomy" id="1076179"/>
    <lineage>
        <taxon>unclassified sequences</taxon>
        <taxon>metagenomes</taxon>
        <taxon>ecological metagenomes</taxon>
    </lineage>
</organism>
<dbReference type="EC" id="5.1.1.12" evidence="1"/>
<name>A0A645J984_9ZZZZ</name>
<dbReference type="EMBL" id="VSSQ01128121">
    <property type="protein sequence ID" value="MPN57044.1"/>
    <property type="molecule type" value="Genomic_DNA"/>
</dbReference>
<keyword evidence="1" id="KW-0413">Isomerase</keyword>